<sequence length="38" mass="3870">MSFECPIGSPLFVASIGDANAAFLDGETEIGPPSLGRC</sequence>
<evidence type="ECO:0000313" key="2">
    <source>
        <dbReference type="Proteomes" id="UP000183567"/>
    </source>
</evidence>
<dbReference type="Proteomes" id="UP000183567">
    <property type="component" value="Unassembled WGS sequence"/>
</dbReference>
<accession>A0A1J8Q4F5</accession>
<dbReference type="OrthoDB" id="10428506at2759"/>
<proteinExistence type="predicted"/>
<keyword evidence="2" id="KW-1185">Reference proteome</keyword>
<gene>
    <name evidence="1" type="ORF">AZE42_13302</name>
</gene>
<dbReference type="EMBL" id="LVVM01006413">
    <property type="protein sequence ID" value="OJA08168.1"/>
    <property type="molecule type" value="Genomic_DNA"/>
</dbReference>
<dbReference type="AlphaFoldDB" id="A0A1J8Q4F5"/>
<evidence type="ECO:0000313" key="1">
    <source>
        <dbReference type="EMBL" id="OJA08168.1"/>
    </source>
</evidence>
<organism evidence="1 2">
    <name type="scientific">Rhizopogon vesiculosus</name>
    <dbReference type="NCBI Taxonomy" id="180088"/>
    <lineage>
        <taxon>Eukaryota</taxon>
        <taxon>Fungi</taxon>
        <taxon>Dikarya</taxon>
        <taxon>Basidiomycota</taxon>
        <taxon>Agaricomycotina</taxon>
        <taxon>Agaricomycetes</taxon>
        <taxon>Agaricomycetidae</taxon>
        <taxon>Boletales</taxon>
        <taxon>Suillineae</taxon>
        <taxon>Rhizopogonaceae</taxon>
        <taxon>Rhizopogon</taxon>
    </lineage>
</organism>
<comment type="caution">
    <text evidence="1">The sequence shown here is derived from an EMBL/GenBank/DDBJ whole genome shotgun (WGS) entry which is preliminary data.</text>
</comment>
<reference evidence="1 2" key="1">
    <citation type="submission" date="2016-03" db="EMBL/GenBank/DDBJ databases">
        <title>Comparative genomics of the ectomycorrhizal sister species Rhizopogon vinicolor and Rhizopogon vesiculosus (Basidiomycota: Boletales) reveals a divergence of the mating type B locus.</title>
        <authorList>
            <person name="Mujic A.B."/>
            <person name="Kuo A."/>
            <person name="Tritt A."/>
            <person name="Lipzen A."/>
            <person name="Chen C."/>
            <person name="Johnson J."/>
            <person name="Sharma A."/>
            <person name="Barry K."/>
            <person name="Grigoriev I.V."/>
            <person name="Spatafora J.W."/>
        </authorList>
    </citation>
    <scope>NUCLEOTIDE SEQUENCE [LARGE SCALE GENOMIC DNA]</scope>
    <source>
        <strain evidence="1 2">AM-OR11-056</strain>
    </source>
</reference>
<protein>
    <submittedName>
        <fullName evidence="1">Uncharacterized protein</fullName>
    </submittedName>
</protein>
<name>A0A1J8Q4F5_9AGAM</name>